<accession>A0A6J5M6U7</accession>
<sequence>MKTLRHLLAEEPKQIKAPTASDITRKRQEREKQQMKIRQSREMAKAREKDFRDKEMKKRAAEQQKMAQQTTKTESTTIDFGLNNENVYEYLEDGTTKLVNTYKKMTPGEN</sequence>
<feature type="compositionally biased region" description="Polar residues" evidence="1">
    <location>
        <begin position="65"/>
        <end position="78"/>
    </location>
</feature>
<reference evidence="2" key="1">
    <citation type="submission" date="2020-04" db="EMBL/GenBank/DDBJ databases">
        <authorList>
            <person name="Chiriac C."/>
            <person name="Salcher M."/>
            <person name="Ghai R."/>
            <person name="Kavagutti S V."/>
        </authorList>
    </citation>
    <scope>NUCLEOTIDE SEQUENCE</scope>
</reference>
<dbReference type="EMBL" id="LR796388">
    <property type="protein sequence ID" value="CAB4141227.1"/>
    <property type="molecule type" value="Genomic_DNA"/>
</dbReference>
<gene>
    <name evidence="2" type="ORF">UFOVP410_66</name>
</gene>
<evidence type="ECO:0000256" key="1">
    <source>
        <dbReference type="SAM" id="MobiDB-lite"/>
    </source>
</evidence>
<name>A0A6J5M6U7_9CAUD</name>
<protein>
    <submittedName>
        <fullName evidence="2">Uncharacterized protein</fullName>
    </submittedName>
</protein>
<proteinExistence type="predicted"/>
<evidence type="ECO:0000313" key="2">
    <source>
        <dbReference type="EMBL" id="CAB4141227.1"/>
    </source>
</evidence>
<feature type="compositionally biased region" description="Basic and acidic residues" evidence="1">
    <location>
        <begin position="23"/>
        <end position="62"/>
    </location>
</feature>
<organism evidence="2">
    <name type="scientific">uncultured Caudovirales phage</name>
    <dbReference type="NCBI Taxonomy" id="2100421"/>
    <lineage>
        <taxon>Viruses</taxon>
        <taxon>Duplodnaviria</taxon>
        <taxon>Heunggongvirae</taxon>
        <taxon>Uroviricota</taxon>
        <taxon>Caudoviricetes</taxon>
        <taxon>Peduoviridae</taxon>
        <taxon>Maltschvirus</taxon>
        <taxon>Maltschvirus maltsch</taxon>
    </lineage>
</organism>
<feature type="region of interest" description="Disordered" evidence="1">
    <location>
        <begin position="1"/>
        <end position="78"/>
    </location>
</feature>